<reference evidence="2" key="1">
    <citation type="submission" date="2017-04" db="EMBL/GenBank/DDBJ databases">
        <authorList>
            <person name="Afonso C.L."/>
            <person name="Miller P.J."/>
            <person name="Scott M.A."/>
            <person name="Spackman E."/>
            <person name="Goraichik I."/>
            <person name="Dimitrov K.M."/>
            <person name="Suarez D.L."/>
            <person name="Swayne D.E."/>
        </authorList>
    </citation>
    <scope>NUCLEOTIDE SEQUENCE</scope>
</reference>
<dbReference type="RefSeq" id="YP_009429110.1">
    <property type="nucleotide sequence ID" value="NC_035946.1"/>
</dbReference>
<keyword evidence="1" id="KW-1133">Transmembrane helix</keyword>
<proteinExistence type="predicted"/>
<keyword evidence="1" id="KW-0472">Membrane</keyword>
<evidence type="ECO:0000313" key="2">
    <source>
        <dbReference type="EMBL" id="ASW20720.1"/>
    </source>
</evidence>
<gene>
    <name evidence="2" type="primary">ND4L</name>
</gene>
<dbReference type="CTD" id="4539"/>
<dbReference type="Gene3D" id="1.10.287.3510">
    <property type="match status" value="1"/>
</dbReference>
<keyword evidence="1" id="KW-0812">Transmembrane</keyword>
<geneLocation type="mitochondrion" evidence="2"/>
<protein>
    <submittedName>
        <fullName evidence="2">NADH dehydrogenase subunit 4L</fullName>
    </submittedName>
</protein>
<accession>A0A343J7R1</accession>
<feature type="transmembrane region" description="Helical" evidence="1">
    <location>
        <begin position="35"/>
        <end position="58"/>
    </location>
</feature>
<keyword evidence="2" id="KW-0496">Mitochondrion</keyword>
<organism evidence="2">
    <name type="scientific">Rhipicephalus turanicus</name>
    <dbReference type="NCBI Taxonomy" id="34633"/>
    <lineage>
        <taxon>Eukaryota</taxon>
        <taxon>Metazoa</taxon>
        <taxon>Ecdysozoa</taxon>
        <taxon>Arthropoda</taxon>
        <taxon>Chelicerata</taxon>
        <taxon>Arachnida</taxon>
        <taxon>Acari</taxon>
        <taxon>Parasitiformes</taxon>
        <taxon>Ixodida</taxon>
        <taxon>Ixodoidea</taxon>
        <taxon>Ixodidae</taxon>
        <taxon>Rhipicephalinae</taxon>
        <taxon>Rhipicephalus</taxon>
        <taxon>Rhipicephalus</taxon>
    </lineage>
</organism>
<feature type="transmembrane region" description="Helical" evidence="1">
    <location>
        <begin position="6"/>
        <end position="23"/>
    </location>
</feature>
<sequence length="91" mass="10688">MTTLMITLYFIGMMVLFINRYYLMMILLSIEFMYMSLLLMLCVYFCLFNLLGIFVFLISIVCEAGLALSLLVMMSFYYGNELMMSMNLIKC</sequence>
<dbReference type="GeneID" id="34569536"/>
<name>A0A343J7R1_9ACAR</name>
<dbReference type="EMBL" id="KY996841">
    <property type="protein sequence ID" value="ASW20720.1"/>
    <property type="molecule type" value="Genomic_DNA"/>
</dbReference>
<feature type="transmembrane region" description="Helical" evidence="1">
    <location>
        <begin position="64"/>
        <end position="80"/>
    </location>
</feature>
<dbReference type="AlphaFoldDB" id="A0A343J7R1"/>
<evidence type="ECO:0000256" key="1">
    <source>
        <dbReference type="SAM" id="Phobius"/>
    </source>
</evidence>